<reference evidence="3 4" key="1">
    <citation type="submission" date="2014-05" db="EMBL/GenBank/DDBJ databases">
        <title>Draft Genome Sequence of Kitasatospora cheerisanensis KCTC 2395.</title>
        <authorList>
            <person name="Nam D.H."/>
        </authorList>
    </citation>
    <scope>NUCLEOTIDE SEQUENCE [LARGE SCALE GENOMIC DNA]</scope>
    <source>
        <strain evidence="3 4">KCTC 2395</strain>
    </source>
</reference>
<dbReference type="Proteomes" id="UP000027178">
    <property type="component" value="Unassembled WGS sequence"/>
</dbReference>
<gene>
    <name evidence="3" type="ORF">KCH_13130</name>
</gene>
<evidence type="ECO:0000313" key="4">
    <source>
        <dbReference type="Proteomes" id="UP000027178"/>
    </source>
</evidence>
<feature type="domain" description="A-factor biosynthesis hotdog" evidence="2">
    <location>
        <begin position="184"/>
        <end position="272"/>
    </location>
</feature>
<accession>A0A066Z037</accession>
<organism evidence="3 4">
    <name type="scientific">Kitasatospora cheerisanensis KCTC 2395</name>
    <dbReference type="NCBI Taxonomy" id="1348663"/>
    <lineage>
        <taxon>Bacteria</taxon>
        <taxon>Bacillati</taxon>
        <taxon>Actinomycetota</taxon>
        <taxon>Actinomycetes</taxon>
        <taxon>Kitasatosporales</taxon>
        <taxon>Streptomycetaceae</taxon>
        <taxon>Kitasatospora</taxon>
    </lineage>
</organism>
<dbReference type="AlphaFoldDB" id="A0A066Z037"/>
<evidence type="ECO:0000313" key="3">
    <source>
        <dbReference type="EMBL" id="KDN86867.1"/>
    </source>
</evidence>
<feature type="domain" description="A-factor biosynthesis hotdog" evidence="2">
    <location>
        <begin position="5"/>
        <end position="140"/>
    </location>
</feature>
<feature type="region of interest" description="Disordered" evidence="1">
    <location>
        <begin position="1"/>
        <end position="38"/>
    </location>
</feature>
<feature type="region of interest" description="Disordered" evidence="1">
    <location>
        <begin position="157"/>
        <end position="176"/>
    </location>
</feature>
<feature type="compositionally biased region" description="Basic and acidic residues" evidence="1">
    <location>
        <begin position="1"/>
        <end position="11"/>
    </location>
</feature>
<dbReference type="eggNOG" id="ENOG502ZTRV">
    <property type="taxonomic scope" value="Bacteria"/>
</dbReference>
<proteinExistence type="predicted"/>
<dbReference type="InterPro" id="IPR005509">
    <property type="entry name" value="AfsA_hotdog_dom"/>
</dbReference>
<dbReference type="PATRIC" id="fig|1348663.4.peg.1255"/>
<keyword evidence="4" id="KW-1185">Reference proteome</keyword>
<dbReference type="Pfam" id="PF03756">
    <property type="entry name" value="AfsA"/>
    <property type="match status" value="2"/>
</dbReference>
<comment type="caution">
    <text evidence="3">The sequence shown here is derived from an EMBL/GenBank/DDBJ whole genome shotgun (WGS) entry which is preliminary data.</text>
</comment>
<sequence>MRRELVHRANEQEVLVSPPRREPGGGYRSTTATDAVSPYYRDHPGPPLLDALLLVEACRQAALSAAHEYEGLSTGIAFFFNSIDLELTDPAALAAAGGELAITTGFEALRLRSDGSPKQIAYTQHCTTPGGEPAARASMAVQGVPKDRYQELRAYQRAGSPPPTTAELRGAAPRPGTLAAPGSVARTLAANVVLADLRTGADTVEATLAPDLANASLFDHDYDHFPAMVLIEAGRQLALHATGDPTAHVVTAVRATFPQFAELDAPTSVVAARREQWVDVECLQHGLPVTRMSFRVAPAGEAR</sequence>
<name>A0A066Z037_9ACTN</name>
<dbReference type="EMBL" id="JNBY01000051">
    <property type="protein sequence ID" value="KDN86867.1"/>
    <property type="molecule type" value="Genomic_DNA"/>
</dbReference>
<evidence type="ECO:0000256" key="1">
    <source>
        <dbReference type="SAM" id="MobiDB-lite"/>
    </source>
</evidence>
<dbReference type="HOGENOM" id="CLU_061800_0_0_11"/>
<protein>
    <recommendedName>
        <fullName evidence="2">A-factor biosynthesis hotdog domain-containing protein</fullName>
    </recommendedName>
</protein>
<evidence type="ECO:0000259" key="2">
    <source>
        <dbReference type="Pfam" id="PF03756"/>
    </source>
</evidence>